<dbReference type="Gene3D" id="3.50.50.60">
    <property type="entry name" value="FAD/NAD(P)-binding domain"/>
    <property type="match status" value="1"/>
</dbReference>
<dbReference type="Proteomes" id="UP000559256">
    <property type="component" value="Unassembled WGS sequence"/>
</dbReference>
<keyword evidence="3" id="KW-1185">Reference proteome</keyword>
<evidence type="ECO:0000256" key="1">
    <source>
        <dbReference type="SAM" id="MobiDB-lite"/>
    </source>
</evidence>
<reference evidence="2 3" key="1">
    <citation type="journal article" date="2020" name="ISME J.">
        <title>Uncovering the hidden diversity of litter-decomposition mechanisms in mushroom-forming fungi.</title>
        <authorList>
            <person name="Floudas D."/>
            <person name="Bentzer J."/>
            <person name="Ahren D."/>
            <person name="Johansson T."/>
            <person name="Persson P."/>
            <person name="Tunlid A."/>
        </authorList>
    </citation>
    <scope>NUCLEOTIDE SEQUENCE [LARGE SCALE GENOMIC DNA]</scope>
    <source>
        <strain evidence="2 3">CBS 291.85</strain>
    </source>
</reference>
<feature type="compositionally biased region" description="Polar residues" evidence="1">
    <location>
        <begin position="126"/>
        <end position="135"/>
    </location>
</feature>
<feature type="region of interest" description="Disordered" evidence="1">
    <location>
        <begin position="25"/>
        <end position="44"/>
    </location>
</feature>
<name>A0A8H5GV47_9AGAR</name>
<feature type="region of interest" description="Disordered" evidence="1">
    <location>
        <begin position="94"/>
        <end position="162"/>
    </location>
</feature>
<dbReference type="InterPro" id="IPR036188">
    <property type="entry name" value="FAD/NAD-bd_sf"/>
</dbReference>
<comment type="caution">
    <text evidence="2">The sequence shown here is derived from an EMBL/GenBank/DDBJ whole genome shotgun (WGS) entry which is preliminary data.</text>
</comment>
<evidence type="ECO:0000313" key="3">
    <source>
        <dbReference type="Proteomes" id="UP000559256"/>
    </source>
</evidence>
<feature type="compositionally biased region" description="Basic and acidic residues" evidence="1">
    <location>
        <begin position="94"/>
        <end position="110"/>
    </location>
</feature>
<accession>A0A8H5GV47</accession>
<feature type="compositionally biased region" description="Basic and acidic residues" evidence="1">
    <location>
        <begin position="142"/>
        <end position="154"/>
    </location>
</feature>
<sequence length="249" mass="27374">MRLERGWVGATVSVFPTYFFSRSTPTTPSNSPLQLSNNQSPPSYAVPSLPFSHEAPLFLKAEYVRWFLEKYANRFGMKGSIRFDTRVASITRNVGRDEETGRDPEEESRKSSLAVASKSSVRVETHTSTCSSSVMGQVPRYPDPEPPDRGEAITKEGTPPTPFNLWGSVSTSSISTSANPSSVEKAKTTSTSTPLLCNSTYHIYPLAKTHLSTFFTPTFPAFAPLYAPIPRPIVAAVVVIFNLFSPDRL</sequence>
<dbReference type="AlphaFoldDB" id="A0A8H5GV47"/>
<feature type="compositionally biased region" description="Low complexity" evidence="1">
    <location>
        <begin position="25"/>
        <end position="43"/>
    </location>
</feature>
<proteinExistence type="predicted"/>
<organism evidence="2 3">
    <name type="scientific">Tetrapyrgos nigripes</name>
    <dbReference type="NCBI Taxonomy" id="182062"/>
    <lineage>
        <taxon>Eukaryota</taxon>
        <taxon>Fungi</taxon>
        <taxon>Dikarya</taxon>
        <taxon>Basidiomycota</taxon>
        <taxon>Agaricomycotina</taxon>
        <taxon>Agaricomycetes</taxon>
        <taxon>Agaricomycetidae</taxon>
        <taxon>Agaricales</taxon>
        <taxon>Marasmiineae</taxon>
        <taxon>Marasmiaceae</taxon>
        <taxon>Tetrapyrgos</taxon>
    </lineage>
</organism>
<protein>
    <submittedName>
        <fullName evidence="2">Uncharacterized protein</fullName>
    </submittedName>
</protein>
<feature type="compositionally biased region" description="Low complexity" evidence="1">
    <location>
        <begin position="111"/>
        <end position="122"/>
    </location>
</feature>
<gene>
    <name evidence="2" type="ORF">D9758_003471</name>
</gene>
<evidence type="ECO:0000313" key="2">
    <source>
        <dbReference type="EMBL" id="KAF5371607.1"/>
    </source>
</evidence>
<dbReference type="EMBL" id="JAACJM010000007">
    <property type="protein sequence ID" value="KAF5371607.1"/>
    <property type="molecule type" value="Genomic_DNA"/>
</dbReference>